<dbReference type="PANTHER" id="PTHR45694">
    <property type="entry name" value="GLUTAREDOXIN 2"/>
    <property type="match status" value="1"/>
</dbReference>
<dbReference type="AlphaFoldDB" id="G8XZE7"/>
<dbReference type="InterPro" id="IPR002109">
    <property type="entry name" value="Glutaredoxin"/>
</dbReference>
<dbReference type="SUPFAM" id="SSF52833">
    <property type="entry name" value="Thioredoxin-like"/>
    <property type="match status" value="1"/>
</dbReference>
<dbReference type="InterPro" id="IPR014025">
    <property type="entry name" value="Glutaredoxin_subgr"/>
</dbReference>
<dbReference type="GO" id="GO:0005801">
    <property type="term" value="C:cis-Golgi network"/>
    <property type="evidence" value="ECO:0007669"/>
    <property type="project" value="UniProtKB-ARBA"/>
</dbReference>
<protein>
    <submittedName>
        <fullName evidence="5">Piso0_005593 protein</fullName>
    </submittedName>
</protein>
<dbReference type="PRINTS" id="PR00160">
    <property type="entry name" value="GLUTAREDOXIN"/>
</dbReference>
<dbReference type="EMBL" id="FO082046">
    <property type="protein sequence ID" value="CCE87056.1"/>
    <property type="molecule type" value="Genomic_DNA"/>
</dbReference>
<comment type="similarity">
    <text evidence="1">Belongs to the glutaredoxin family. Monothiol subfamily.</text>
</comment>
<dbReference type="GO" id="GO:0004362">
    <property type="term" value="F:glutathione-disulfide reductase (NADPH) activity"/>
    <property type="evidence" value="ECO:0007669"/>
    <property type="project" value="UniProtKB-ARBA"/>
</dbReference>
<dbReference type="GO" id="GO:0034599">
    <property type="term" value="P:cellular response to oxidative stress"/>
    <property type="evidence" value="ECO:0007669"/>
    <property type="project" value="TreeGrafter"/>
</dbReference>
<reference evidence="5 6" key="1">
    <citation type="journal article" date="2012" name="G3 (Bethesda)">
        <title>Pichia sorbitophila, an interspecies yeast hybrid reveals early steps of genome resolution following polyploidization.</title>
        <authorList>
            <person name="Leh Louis V."/>
            <person name="Despons L."/>
            <person name="Friedrich A."/>
            <person name="Martin T."/>
            <person name="Durrens P."/>
            <person name="Casaregola S."/>
            <person name="Neuveglise C."/>
            <person name="Fairhead C."/>
            <person name="Marck C."/>
            <person name="Cruz J.A."/>
            <person name="Straub M.L."/>
            <person name="Kugler V."/>
            <person name="Sacerdot C."/>
            <person name="Uzunov Z."/>
            <person name="Thierry A."/>
            <person name="Weiss S."/>
            <person name="Bleykasten C."/>
            <person name="De Montigny J."/>
            <person name="Jacques N."/>
            <person name="Jung P."/>
            <person name="Lemaire M."/>
            <person name="Mallet S."/>
            <person name="Morel G."/>
            <person name="Richard G.F."/>
            <person name="Sarkar A."/>
            <person name="Savel G."/>
            <person name="Schacherer J."/>
            <person name="Seret M.L."/>
            <person name="Talla E."/>
            <person name="Samson G."/>
            <person name="Jubin C."/>
            <person name="Poulain J."/>
            <person name="Vacherie B."/>
            <person name="Barbe V."/>
            <person name="Pelletier E."/>
            <person name="Sherman D.J."/>
            <person name="Westhof E."/>
            <person name="Weissenbach J."/>
            <person name="Baret P.V."/>
            <person name="Wincker P."/>
            <person name="Gaillardin C."/>
            <person name="Dujon B."/>
            <person name="Souciet J.L."/>
        </authorList>
    </citation>
    <scope>NUCLEOTIDE SEQUENCE [LARGE SCALE GENOMIC DNA]</scope>
    <source>
        <strain evidence="6">ATCC MYA-4447 / BCRC 22081 / CBS 7064 / NBRC 10061 / NRRL Y-12695</strain>
    </source>
</reference>
<dbReference type="CDD" id="cd03419">
    <property type="entry name" value="GRX_GRXh_1_2_like"/>
    <property type="match status" value="1"/>
</dbReference>
<evidence type="ECO:0000256" key="2">
    <source>
        <dbReference type="SAM" id="MobiDB-lite"/>
    </source>
</evidence>
<evidence type="ECO:0000313" key="5">
    <source>
        <dbReference type="EMBL" id="CCE87056.1"/>
    </source>
</evidence>
<evidence type="ECO:0000256" key="1">
    <source>
        <dbReference type="ARBA" id="ARBA00009630"/>
    </source>
</evidence>
<dbReference type="GO" id="GO:0000324">
    <property type="term" value="C:fungal-type vacuole"/>
    <property type="evidence" value="ECO:0007669"/>
    <property type="project" value="TreeGrafter"/>
</dbReference>
<dbReference type="eggNOG" id="KOG1752">
    <property type="taxonomic scope" value="Eukaryota"/>
</dbReference>
<dbReference type="InParanoid" id="G8XZE7"/>
<organism evidence="5 6">
    <name type="scientific">Pichia sorbitophila (strain ATCC MYA-4447 / BCRC 22081 / CBS 7064 / NBRC 10061 / NRRL Y-12695)</name>
    <name type="common">Hybrid yeast</name>
    <dbReference type="NCBI Taxonomy" id="559304"/>
    <lineage>
        <taxon>Eukaryota</taxon>
        <taxon>Fungi</taxon>
        <taxon>Dikarya</taxon>
        <taxon>Ascomycota</taxon>
        <taxon>Saccharomycotina</taxon>
        <taxon>Pichiomycetes</taxon>
        <taxon>Debaryomycetaceae</taxon>
        <taxon>Millerozyma</taxon>
    </lineage>
</organism>
<feature type="chain" id="PRO_5003518959" evidence="3">
    <location>
        <begin position="34"/>
        <end position="212"/>
    </location>
</feature>
<dbReference type="STRING" id="559304.G8XZE7"/>
<keyword evidence="6" id="KW-1185">Reference proteome</keyword>
<dbReference type="Gene3D" id="3.40.30.10">
    <property type="entry name" value="Glutaredoxin"/>
    <property type="match status" value="1"/>
</dbReference>
<dbReference type="FunCoup" id="G8XZE7">
    <property type="interactions" value="55"/>
</dbReference>
<gene>
    <name evidence="5" type="primary">Piso0_005593</name>
    <name evidence="5" type="ORF">GNLVRS01_PISO0N18317g</name>
</gene>
<keyword evidence="3" id="KW-0732">Signal</keyword>
<dbReference type="OrthoDB" id="423313at2759"/>
<dbReference type="InterPro" id="IPR036249">
    <property type="entry name" value="Thioredoxin-like_sf"/>
</dbReference>
<feature type="domain" description="Glutaredoxin" evidence="4">
    <location>
        <begin position="108"/>
        <end position="168"/>
    </location>
</feature>
<evidence type="ECO:0000313" key="6">
    <source>
        <dbReference type="Proteomes" id="UP000005222"/>
    </source>
</evidence>
<dbReference type="Pfam" id="PF00462">
    <property type="entry name" value="Glutaredoxin"/>
    <property type="match status" value="1"/>
</dbReference>
<dbReference type="InterPro" id="IPR011899">
    <property type="entry name" value="Glutaredoxin_euk/vir"/>
</dbReference>
<dbReference type="PROSITE" id="PS51354">
    <property type="entry name" value="GLUTAREDOXIN_2"/>
    <property type="match status" value="1"/>
</dbReference>
<dbReference type="FunFam" id="3.40.30.10:FF:000093">
    <property type="entry name" value="Glutaredoxin 2"/>
    <property type="match status" value="1"/>
</dbReference>
<feature type="region of interest" description="Disordered" evidence="2">
    <location>
        <begin position="68"/>
        <end position="91"/>
    </location>
</feature>
<proteinExistence type="inferred from homology"/>
<sequence length="212" mass="24217">MLTPRKLRISGLAFFILILIVLFTVNTPRQAQGIKKNDNGEKYTITSNKLIDSTNDDKIDDAINNKIKLNKQEEESPETNTQPKKPKPSVEFDPAKALVEIRTISPMVVFSKTYCPYSKKLKQLLKDNYEITPEPRIVELDKHENGEDLQSYLYEVTDRRTVPNVLVGSTNKSRGGYDDIVKLHNEGRLLEMLNEWGNKKLVVKKKETPSNA</sequence>
<evidence type="ECO:0000259" key="4">
    <source>
        <dbReference type="Pfam" id="PF00462"/>
    </source>
</evidence>
<evidence type="ECO:0000256" key="3">
    <source>
        <dbReference type="SAM" id="SignalP"/>
    </source>
</evidence>
<dbReference type="GO" id="GO:0005796">
    <property type="term" value="C:Golgi lumen"/>
    <property type="evidence" value="ECO:0007669"/>
    <property type="project" value="TreeGrafter"/>
</dbReference>
<dbReference type="NCBIfam" id="TIGR02180">
    <property type="entry name" value="GRX_euk"/>
    <property type="match status" value="1"/>
</dbReference>
<dbReference type="HOGENOM" id="CLU_026126_0_1_1"/>
<name>G8XZE7_PICSO</name>
<accession>G8XZE7</accession>
<dbReference type="OMA" id="IEPHSKG"/>
<dbReference type="PANTHER" id="PTHR45694:SF5">
    <property type="entry name" value="GLUTAREDOXIN 2"/>
    <property type="match status" value="1"/>
</dbReference>
<dbReference type="Proteomes" id="UP000005222">
    <property type="component" value="Chromosome N"/>
</dbReference>
<feature type="signal peptide" evidence="3">
    <location>
        <begin position="1"/>
        <end position="33"/>
    </location>
</feature>